<feature type="region of interest" description="N-acetyltransferase" evidence="18">
    <location>
        <begin position="240"/>
        <end position="452"/>
    </location>
</feature>
<keyword evidence="12 18" id="KW-0511">Multifunctional enzyme</keyword>
<feature type="binding site" evidence="18">
    <location>
        <position position="365"/>
    </location>
    <ligand>
        <name>UDP-N-acetyl-alpha-D-glucosamine</name>
        <dbReference type="ChEBI" id="CHEBI:57705"/>
    </ligand>
</feature>
<accession>A0A172T1X5</accession>
<comment type="similarity">
    <text evidence="2 18">In the C-terminal section; belongs to the transferase hexapeptide repeat family.</text>
</comment>
<evidence type="ECO:0000256" key="15">
    <source>
        <dbReference type="ARBA" id="ARBA00048247"/>
    </source>
</evidence>
<keyword evidence="7 18" id="KW-0479">Metal-binding</keyword>
<dbReference type="InterPro" id="IPR011004">
    <property type="entry name" value="Trimer_LpxA-like_sf"/>
</dbReference>
<keyword evidence="11 18" id="KW-0573">Peptidoglycan synthesis</keyword>
<dbReference type="InterPro" id="IPR038009">
    <property type="entry name" value="GlmU_C_LbH"/>
</dbReference>
<dbReference type="EMBL" id="DTBH01000152">
    <property type="protein sequence ID" value="HGQ77712.1"/>
    <property type="molecule type" value="Genomic_DNA"/>
</dbReference>
<evidence type="ECO:0000256" key="11">
    <source>
        <dbReference type="ARBA" id="ARBA00022984"/>
    </source>
</evidence>
<comment type="pathway">
    <text evidence="18">Nucleotide-sugar biosynthesis; UDP-N-acetyl-alpha-D-glucosamine biosynthesis; N-acetyl-alpha-D-glucosamine 1-phosphate from alpha-D-glucosamine 6-phosphate (route II): step 2/2.</text>
</comment>
<dbReference type="Gene3D" id="3.90.550.10">
    <property type="entry name" value="Spore Coat Polysaccharide Biosynthesis Protein SpsA, Chain A"/>
    <property type="match status" value="1"/>
</dbReference>
<evidence type="ECO:0000256" key="12">
    <source>
        <dbReference type="ARBA" id="ARBA00023268"/>
    </source>
</evidence>
<evidence type="ECO:0000256" key="5">
    <source>
        <dbReference type="ARBA" id="ARBA00022679"/>
    </source>
</evidence>
<evidence type="ECO:0000256" key="17">
    <source>
        <dbReference type="ARBA" id="ARBA00049628"/>
    </source>
</evidence>
<keyword evidence="4 18" id="KW-0963">Cytoplasm</keyword>
<evidence type="ECO:0000313" key="23">
    <source>
        <dbReference type="EMBL" id="HGU41504.1"/>
    </source>
</evidence>
<keyword evidence="10 18" id="KW-0133">Cell shape</keyword>
<dbReference type="PROSITE" id="PS00101">
    <property type="entry name" value="HEXAPEP_TRANSFERASES"/>
    <property type="match status" value="1"/>
</dbReference>
<dbReference type="Pfam" id="PF12804">
    <property type="entry name" value="NTP_transf_3"/>
    <property type="match status" value="1"/>
</dbReference>
<feature type="binding site" evidence="18">
    <location>
        <position position="411"/>
    </location>
    <ligand>
        <name>acetyl-CoA</name>
        <dbReference type="ChEBI" id="CHEBI:57288"/>
    </ligand>
</feature>
<dbReference type="UniPathway" id="UPA00973"/>
<keyword evidence="9 18" id="KW-0460">Magnesium</keyword>
<evidence type="ECO:0000259" key="19">
    <source>
        <dbReference type="Pfam" id="PF12804"/>
    </source>
</evidence>
<evidence type="ECO:0000256" key="14">
    <source>
        <dbReference type="ARBA" id="ARBA00023316"/>
    </source>
</evidence>
<feature type="binding site" evidence="18">
    <location>
        <position position="321"/>
    </location>
    <ligand>
        <name>UDP-N-acetyl-alpha-D-glucosamine</name>
        <dbReference type="ChEBI" id="CHEBI:57705"/>
    </ligand>
</feature>
<dbReference type="InterPro" id="IPR005882">
    <property type="entry name" value="Bifunctional_GlmU"/>
</dbReference>
<dbReference type="EC" id="2.7.7.23" evidence="18"/>
<dbReference type="EC" id="2.3.1.157" evidence="18"/>
<feature type="binding site" evidence="18">
    <location>
        <position position="354"/>
    </location>
    <ligand>
        <name>UDP-N-acetyl-alpha-D-glucosamine</name>
        <dbReference type="ChEBI" id="CHEBI:57705"/>
    </ligand>
</feature>
<protein>
    <recommendedName>
        <fullName evidence="18">Bifunctional protein GlmU</fullName>
    </recommendedName>
    <domain>
        <recommendedName>
            <fullName evidence="18">UDP-N-acetylglucosamine pyrophosphorylase</fullName>
            <ecNumber evidence="18">2.7.7.23</ecNumber>
        </recommendedName>
        <alternativeName>
            <fullName evidence="18">N-acetylglucosamine-1-phosphate uridyltransferase</fullName>
        </alternativeName>
    </domain>
    <domain>
        <recommendedName>
            <fullName evidence="18">Glucosamine-1-phosphate N-acetyltransferase</fullName>
            <ecNumber evidence="18">2.3.1.157</ecNumber>
        </recommendedName>
    </domain>
</protein>
<evidence type="ECO:0000256" key="3">
    <source>
        <dbReference type="ARBA" id="ARBA00007947"/>
    </source>
</evidence>
<gene>
    <name evidence="18 21" type="primary">glmU</name>
    <name evidence="23" type="ORF">ENT72_01050</name>
    <name evidence="22" type="ORF">ENU12_07415</name>
    <name evidence="21" type="ORF">JM64_02560</name>
</gene>
<dbReference type="PANTHER" id="PTHR43584">
    <property type="entry name" value="NUCLEOTIDYL TRANSFERASE"/>
    <property type="match status" value="1"/>
</dbReference>
<dbReference type="NCBIfam" id="NF010937">
    <property type="entry name" value="PRK14357.1"/>
    <property type="match status" value="1"/>
</dbReference>
<dbReference type="GO" id="GO:0008360">
    <property type="term" value="P:regulation of cell shape"/>
    <property type="evidence" value="ECO:0007669"/>
    <property type="project" value="UniProtKB-KW"/>
</dbReference>
<evidence type="ECO:0000256" key="18">
    <source>
        <dbReference type="HAMAP-Rule" id="MF_01631"/>
    </source>
</evidence>
<dbReference type="SUPFAM" id="SSF53448">
    <property type="entry name" value="Nucleotide-diphospho-sugar transferases"/>
    <property type="match status" value="1"/>
</dbReference>
<feature type="binding site" evidence="18">
    <location>
        <begin position="73"/>
        <end position="74"/>
    </location>
    <ligand>
        <name>UDP-N-acetyl-alpha-D-glucosamine</name>
        <dbReference type="ChEBI" id="CHEBI:57705"/>
    </ligand>
</feature>
<dbReference type="GO" id="GO:0000287">
    <property type="term" value="F:magnesium ion binding"/>
    <property type="evidence" value="ECO:0007669"/>
    <property type="project" value="UniProtKB-UniRule"/>
</dbReference>
<feature type="binding site" evidence="18">
    <location>
        <position position="68"/>
    </location>
    <ligand>
        <name>UDP-N-acetyl-alpha-D-glucosamine</name>
        <dbReference type="ChEBI" id="CHEBI:57705"/>
    </ligand>
</feature>
<dbReference type="GO" id="GO:0006048">
    <property type="term" value="P:UDP-N-acetylglucosamine biosynthetic process"/>
    <property type="evidence" value="ECO:0007669"/>
    <property type="project" value="UniProtKB-UniPathway"/>
</dbReference>
<evidence type="ECO:0000256" key="8">
    <source>
        <dbReference type="ARBA" id="ARBA00022737"/>
    </source>
</evidence>
<dbReference type="SUPFAM" id="SSF51161">
    <property type="entry name" value="Trimeric LpxA-like enzymes"/>
    <property type="match status" value="1"/>
</dbReference>
<dbReference type="InterPro" id="IPR018357">
    <property type="entry name" value="Hexapep_transf_CS"/>
</dbReference>
<dbReference type="GO" id="GO:0009245">
    <property type="term" value="P:lipid A biosynthetic process"/>
    <property type="evidence" value="ECO:0007669"/>
    <property type="project" value="UniProtKB-UniRule"/>
</dbReference>
<feature type="binding site" evidence="18">
    <location>
        <begin position="374"/>
        <end position="375"/>
    </location>
    <ligand>
        <name>acetyl-CoA</name>
        <dbReference type="ChEBI" id="CHEBI:57288"/>
    </ligand>
</feature>
<comment type="cofactor">
    <cofactor evidence="18">
        <name>Mg(2+)</name>
        <dbReference type="ChEBI" id="CHEBI:18420"/>
    </cofactor>
    <text evidence="18">Binds 1 Mg(2+) ion per subunit.</text>
</comment>
<feature type="binding site" evidence="18">
    <location>
        <position position="20"/>
    </location>
    <ligand>
        <name>UDP-N-acetyl-alpha-D-glucosamine</name>
        <dbReference type="ChEBI" id="CHEBI:57705"/>
    </ligand>
</feature>
<dbReference type="InterPro" id="IPR029044">
    <property type="entry name" value="Nucleotide-diphossugar_trans"/>
</dbReference>
<dbReference type="UniPathway" id="UPA00113">
    <property type="reaction ID" value="UER00532"/>
</dbReference>
<comment type="pathway">
    <text evidence="18">Bacterial outer membrane biogenesis; LPS lipid A biosynthesis.</text>
</comment>
<dbReference type="GO" id="GO:0019134">
    <property type="term" value="F:glucosamine-1-phosphate N-acetyltransferase activity"/>
    <property type="evidence" value="ECO:0007669"/>
    <property type="project" value="UniProtKB-UniRule"/>
</dbReference>
<dbReference type="InterPro" id="IPR001451">
    <property type="entry name" value="Hexapep"/>
</dbReference>
<dbReference type="Proteomes" id="UP000077096">
    <property type="component" value="Chromosome"/>
</dbReference>
<feature type="domain" description="MobA-like NTP transferase" evidence="19">
    <location>
        <begin position="3"/>
        <end position="125"/>
    </location>
</feature>
<keyword evidence="14 18" id="KW-0961">Cell wall biogenesis/degradation</keyword>
<dbReference type="GO" id="GO:0009252">
    <property type="term" value="P:peptidoglycan biosynthetic process"/>
    <property type="evidence" value="ECO:0007669"/>
    <property type="project" value="UniProtKB-UniRule"/>
</dbReference>
<dbReference type="PATRIC" id="fig|93466.3.peg.563"/>
<keyword evidence="13 18" id="KW-0012">Acyltransferase</keyword>
<dbReference type="GO" id="GO:0016020">
    <property type="term" value="C:membrane"/>
    <property type="evidence" value="ECO:0007669"/>
    <property type="project" value="GOC"/>
</dbReference>
<feature type="region of interest" description="Pyrophosphorylase" evidence="18">
    <location>
        <begin position="1"/>
        <end position="218"/>
    </location>
</feature>
<evidence type="ECO:0000256" key="6">
    <source>
        <dbReference type="ARBA" id="ARBA00022695"/>
    </source>
</evidence>
<dbReference type="GO" id="GO:0000902">
    <property type="term" value="P:cell morphogenesis"/>
    <property type="evidence" value="ECO:0007669"/>
    <property type="project" value="UniProtKB-UniRule"/>
</dbReference>
<dbReference type="InterPro" id="IPR050065">
    <property type="entry name" value="GlmU-like"/>
</dbReference>
<sequence length="452" mass="49455">MKVLILAAGLGKRMKSKYPKVVHKILGKPMINWVVDLGRKFGEVGVVVGHKAEVVKSYLPVDVKTYLQEPQLGTGHAVMCAKEFISPSDDVLILYGDVPLLKEETIQRLLETHTNARADVTVLTFIADDPTGYGRIVRENGKIRIVEHKDANEEQLRIKEVNSGIYVFSGKFLLDNIDKLSNNNAQGEYYLTDLIGMANNVETVLLNDPVQVFGVNDRVQLSQLEAVARDRILKELMLSGVTIVDPASTFIGPDVKIGIDTVIHPFTILEGEITIGEDCEIGPYTRIKNSILGNNVKVVRSEVEGAVIEDNVSVGPFSRLREGTILRENVKIGNFVETKKSTIGKNSKAQHLTYLGDATVGEDVNIGAGTITCNYDGYKKYQTFIGDNAFIGSNSSLVAPVKIGKGAIVGAGSVITEDVPDDALALGRARQVIKEDWAKLKREAMKNANHKE</sequence>
<dbReference type="GO" id="GO:0071555">
    <property type="term" value="P:cell wall organization"/>
    <property type="evidence" value="ECO:0007669"/>
    <property type="project" value="UniProtKB-KW"/>
</dbReference>
<organism evidence="21 24">
    <name type="scientific">Fervidobacterium pennivorans</name>
    <dbReference type="NCBI Taxonomy" id="93466"/>
    <lineage>
        <taxon>Bacteria</taxon>
        <taxon>Thermotogati</taxon>
        <taxon>Thermotogota</taxon>
        <taxon>Thermotogae</taxon>
        <taxon>Thermotogales</taxon>
        <taxon>Fervidobacteriaceae</taxon>
        <taxon>Fervidobacterium</taxon>
    </lineage>
</organism>
<dbReference type="HAMAP" id="MF_01631">
    <property type="entry name" value="GlmU"/>
    <property type="match status" value="1"/>
</dbReference>
<dbReference type="CDD" id="cd02540">
    <property type="entry name" value="GT2_GlmU_N_bac"/>
    <property type="match status" value="1"/>
</dbReference>
<dbReference type="OrthoDB" id="9775031at2"/>
<evidence type="ECO:0000259" key="20">
    <source>
        <dbReference type="Pfam" id="PF25087"/>
    </source>
</evidence>
<feature type="binding site" evidence="18">
    <location>
        <begin position="6"/>
        <end position="9"/>
    </location>
    <ligand>
        <name>UDP-N-acetyl-alpha-D-glucosamine</name>
        <dbReference type="ChEBI" id="CHEBI:57705"/>
    </ligand>
</feature>
<comment type="subunit">
    <text evidence="18">Homotrimer.</text>
</comment>
<comment type="function">
    <text evidence="17 18">Catalyzes the last two sequential reactions in the de novo biosynthetic pathway for UDP-N-acetylglucosamine (UDP-GlcNAc). The C-terminal domain catalyzes the transfer of acetyl group from acetyl coenzyme A to glucosamine-1-phosphate (GlcN-1-P) to produce N-acetylglucosamine-1-phosphate (GlcNAc-1-P), which is converted into UDP-GlcNAc by the transfer of uridine 5-monophosphate (from uridine 5-triphosphate), a reaction catalyzed by the N-terminal domain.</text>
</comment>
<comment type="subcellular location">
    <subcellularLocation>
        <location evidence="1 18">Cytoplasm</location>
    </subcellularLocation>
</comment>
<dbReference type="GO" id="GO:0005737">
    <property type="term" value="C:cytoplasm"/>
    <property type="evidence" value="ECO:0007669"/>
    <property type="project" value="UniProtKB-SubCell"/>
</dbReference>
<comment type="pathway">
    <text evidence="18">Nucleotide-sugar biosynthesis; UDP-N-acetyl-alpha-D-glucosamine biosynthesis; UDP-N-acetyl-alpha-D-glucosamine from N-acetyl-alpha-D-glucosamine 1-phosphate: step 1/1.</text>
</comment>
<reference evidence="21 24" key="1">
    <citation type="submission" date="2014-08" db="EMBL/GenBank/DDBJ databases">
        <title>Fervidobacterium pennivorans DYC genome.</title>
        <authorList>
            <person name="Wushke S."/>
        </authorList>
    </citation>
    <scope>NUCLEOTIDE SEQUENCE [LARGE SCALE GENOMIC DNA]</scope>
    <source>
        <strain evidence="21 24">DYC</strain>
    </source>
</reference>
<comment type="catalytic activity">
    <reaction evidence="16 18">
        <text>N-acetyl-alpha-D-glucosamine 1-phosphate + UTP + H(+) = UDP-N-acetyl-alpha-D-glucosamine + diphosphate</text>
        <dbReference type="Rhea" id="RHEA:13509"/>
        <dbReference type="ChEBI" id="CHEBI:15378"/>
        <dbReference type="ChEBI" id="CHEBI:33019"/>
        <dbReference type="ChEBI" id="CHEBI:46398"/>
        <dbReference type="ChEBI" id="CHEBI:57705"/>
        <dbReference type="ChEBI" id="CHEBI:57776"/>
        <dbReference type="EC" id="2.7.7.23"/>
    </reaction>
</comment>
<keyword evidence="8 18" id="KW-0677">Repeat</keyword>
<dbReference type="KEGG" id="fng:JM64_02560"/>
<keyword evidence="5 18" id="KW-0808">Transferase</keyword>
<feature type="binding site" evidence="18">
    <location>
        <position position="393"/>
    </location>
    <ligand>
        <name>acetyl-CoA</name>
        <dbReference type="ChEBI" id="CHEBI:57288"/>
    </ligand>
</feature>
<name>A0A172T1X5_FERPE</name>
<feature type="binding site" evidence="18">
    <location>
        <position position="428"/>
    </location>
    <ligand>
        <name>acetyl-CoA</name>
        <dbReference type="ChEBI" id="CHEBI:57288"/>
    </ligand>
</feature>
<evidence type="ECO:0000256" key="4">
    <source>
        <dbReference type="ARBA" id="ARBA00022490"/>
    </source>
</evidence>
<feature type="binding site" evidence="18">
    <location>
        <position position="134"/>
    </location>
    <ligand>
        <name>UDP-N-acetyl-alpha-D-glucosamine</name>
        <dbReference type="ChEBI" id="CHEBI:57705"/>
    </ligand>
</feature>
<dbReference type="Pfam" id="PF00132">
    <property type="entry name" value="Hexapep"/>
    <property type="match status" value="1"/>
</dbReference>
<feature type="domain" description="Mannose-1-phosphate guanyltransferase C-terminal" evidence="20">
    <location>
        <begin position="253"/>
        <end position="343"/>
    </location>
</feature>
<dbReference type="InterPro" id="IPR025877">
    <property type="entry name" value="MobA-like_NTP_Trfase"/>
</dbReference>
<evidence type="ECO:0000256" key="9">
    <source>
        <dbReference type="ARBA" id="ARBA00022842"/>
    </source>
</evidence>
<evidence type="ECO:0000256" key="2">
    <source>
        <dbReference type="ARBA" id="ARBA00007707"/>
    </source>
</evidence>
<dbReference type="NCBIfam" id="NF010934">
    <property type="entry name" value="PRK14354.1"/>
    <property type="match status" value="1"/>
</dbReference>
<feature type="binding site" evidence="18">
    <location>
        <position position="216"/>
    </location>
    <ligand>
        <name>UDP-N-acetyl-alpha-D-glucosamine</name>
        <dbReference type="ChEBI" id="CHEBI:57705"/>
    </ligand>
</feature>
<reference evidence="22" key="2">
    <citation type="journal article" date="2020" name="mSystems">
        <title>Genome- and Community-Level Interaction Insights into Carbon Utilization and Element Cycling Functions of Hydrothermarchaeota in Hydrothermal Sediment.</title>
        <authorList>
            <person name="Zhou Z."/>
            <person name="Liu Y."/>
            <person name="Xu W."/>
            <person name="Pan J."/>
            <person name="Luo Z.H."/>
            <person name="Li M."/>
        </authorList>
    </citation>
    <scope>NUCLEOTIDE SEQUENCE [LARGE SCALE GENOMIC DNA]</scope>
    <source>
        <strain evidence="23">SpSt-604</strain>
        <strain evidence="22">SpSt-640</strain>
    </source>
</reference>
<feature type="binding site" evidence="18">
    <location>
        <position position="147"/>
    </location>
    <ligand>
        <name>UDP-N-acetyl-alpha-D-glucosamine</name>
        <dbReference type="ChEBI" id="CHEBI:57705"/>
    </ligand>
</feature>
<dbReference type="PANTHER" id="PTHR43584:SF3">
    <property type="entry name" value="BIFUNCTIONAL PROTEIN GLMU"/>
    <property type="match status" value="1"/>
</dbReference>
<feature type="binding site" evidence="18">
    <location>
        <position position="97"/>
    </location>
    <ligand>
        <name>Mg(2+)</name>
        <dbReference type="ChEBI" id="CHEBI:18420"/>
    </ligand>
</feature>
<dbReference type="Gene3D" id="2.160.10.10">
    <property type="entry name" value="Hexapeptide repeat proteins"/>
    <property type="match status" value="1"/>
</dbReference>
<evidence type="ECO:0000256" key="10">
    <source>
        <dbReference type="ARBA" id="ARBA00022960"/>
    </source>
</evidence>
<evidence type="ECO:0000256" key="16">
    <source>
        <dbReference type="ARBA" id="ARBA00048493"/>
    </source>
</evidence>
<feature type="active site" description="Proton acceptor" evidence="18">
    <location>
        <position position="351"/>
    </location>
</feature>
<evidence type="ECO:0000256" key="7">
    <source>
        <dbReference type="ARBA" id="ARBA00022723"/>
    </source>
</evidence>
<comment type="catalytic activity">
    <reaction evidence="15 18">
        <text>alpha-D-glucosamine 1-phosphate + acetyl-CoA = N-acetyl-alpha-D-glucosamine 1-phosphate + CoA + H(+)</text>
        <dbReference type="Rhea" id="RHEA:13725"/>
        <dbReference type="ChEBI" id="CHEBI:15378"/>
        <dbReference type="ChEBI" id="CHEBI:57287"/>
        <dbReference type="ChEBI" id="CHEBI:57288"/>
        <dbReference type="ChEBI" id="CHEBI:57776"/>
        <dbReference type="ChEBI" id="CHEBI:58516"/>
        <dbReference type="EC" id="2.3.1.157"/>
    </reaction>
</comment>
<dbReference type="CDD" id="cd03353">
    <property type="entry name" value="LbH_GlmU_C"/>
    <property type="match status" value="1"/>
</dbReference>
<evidence type="ECO:0000313" key="22">
    <source>
        <dbReference type="EMBL" id="HGQ77712.1"/>
    </source>
</evidence>
<feature type="binding site" evidence="18">
    <location>
        <position position="368"/>
    </location>
    <ligand>
        <name>acetyl-CoA</name>
        <dbReference type="ChEBI" id="CHEBI:57288"/>
    </ligand>
</feature>
<dbReference type="AlphaFoldDB" id="A0A172T1X5"/>
<feature type="binding site" evidence="18">
    <location>
        <position position="162"/>
    </location>
    <ligand>
        <name>UDP-N-acetyl-alpha-D-glucosamine</name>
        <dbReference type="ChEBI" id="CHEBI:57705"/>
    </ligand>
</feature>
<proteinExistence type="inferred from homology"/>
<dbReference type="NCBIfam" id="TIGR01173">
    <property type="entry name" value="glmU"/>
    <property type="match status" value="1"/>
</dbReference>
<evidence type="ECO:0000313" key="24">
    <source>
        <dbReference type="Proteomes" id="UP000077096"/>
    </source>
</evidence>
<comment type="similarity">
    <text evidence="3 18">In the N-terminal section; belongs to the N-acetylglucosamine-1-phosphate uridyltransferase family.</text>
</comment>
<dbReference type="GO" id="GO:0003977">
    <property type="term" value="F:UDP-N-acetylglucosamine diphosphorylase activity"/>
    <property type="evidence" value="ECO:0007669"/>
    <property type="project" value="UniProtKB-UniRule"/>
</dbReference>
<evidence type="ECO:0000313" key="21">
    <source>
        <dbReference type="EMBL" id="ANE41005.1"/>
    </source>
</evidence>
<evidence type="ECO:0000256" key="1">
    <source>
        <dbReference type="ARBA" id="ARBA00004496"/>
    </source>
</evidence>
<evidence type="ECO:0000256" key="13">
    <source>
        <dbReference type="ARBA" id="ARBA00023315"/>
    </source>
</evidence>
<feature type="binding site" evidence="18">
    <location>
        <position position="339"/>
    </location>
    <ligand>
        <name>UDP-N-acetyl-alpha-D-glucosamine</name>
        <dbReference type="ChEBI" id="CHEBI:57705"/>
    </ligand>
</feature>
<dbReference type="EMBL" id="CP011393">
    <property type="protein sequence ID" value="ANE41005.1"/>
    <property type="molecule type" value="Genomic_DNA"/>
</dbReference>
<keyword evidence="6 18" id="KW-0548">Nucleotidyltransferase</keyword>
<feature type="binding site" evidence="18">
    <location>
        <position position="216"/>
    </location>
    <ligand>
        <name>Mg(2+)</name>
        <dbReference type="ChEBI" id="CHEBI:18420"/>
    </ligand>
</feature>
<dbReference type="InterPro" id="IPR056729">
    <property type="entry name" value="GMPPB_C"/>
</dbReference>
<feature type="region of interest" description="Linker" evidence="18">
    <location>
        <begin position="219"/>
        <end position="239"/>
    </location>
</feature>
<dbReference type="Pfam" id="PF25087">
    <property type="entry name" value="GMPPB_C"/>
    <property type="match status" value="1"/>
</dbReference>
<dbReference type="EMBL" id="DSZT01000035">
    <property type="protein sequence ID" value="HGU41504.1"/>
    <property type="molecule type" value="Genomic_DNA"/>
</dbReference>
<feature type="binding site" evidence="18">
    <location>
        <begin position="95"/>
        <end position="97"/>
    </location>
    <ligand>
        <name>UDP-N-acetyl-alpha-D-glucosamine</name>
        <dbReference type="ChEBI" id="CHEBI:57705"/>
    </ligand>
</feature>